<evidence type="ECO:0008006" key="3">
    <source>
        <dbReference type="Google" id="ProtNLM"/>
    </source>
</evidence>
<accession>A0ABR1T9A7</accession>
<evidence type="ECO:0000313" key="2">
    <source>
        <dbReference type="Proteomes" id="UP001480595"/>
    </source>
</evidence>
<keyword evidence="2" id="KW-1185">Reference proteome</keyword>
<gene>
    <name evidence="1" type="ORF">PG994_013670</name>
</gene>
<dbReference type="Gene3D" id="3.40.50.1820">
    <property type="entry name" value="alpha/beta hydrolase"/>
    <property type="match status" value="1"/>
</dbReference>
<comment type="caution">
    <text evidence="1">The sequence shown here is derived from an EMBL/GenBank/DDBJ whole genome shotgun (WGS) entry which is preliminary data.</text>
</comment>
<dbReference type="InterPro" id="IPR029058">
    <property type="entry name" value="AB_hydrolase_fold"/>
</dbReference>
<organism evidence="1 2">
    <name type="scientific">Apiospora phragmitis</name>
    <dbReference type="NCBI Taxonomy" id="2905665"/>
    <lineage>
        <taxon>Eukaryota</taxon>
        <taxon>Fungi</taxon>
        <taxon>Dikarya</taxon>
        <taxon>Ascomycota</taxon>
        <taxon>Pezizomycotina</taxon>
        <taxon>Sordariomycetes</taxon>
        <taxon>Xylariomycetidae</taxon>
        <taxon>Amphisphaeriales</taxon>
        <taxon>Apiosporaceae</taxon>
        <taxon>Apiospora</taxon>
    </lineage>
</organism>
<dbReference type="RefSeq" id="XP_066710040.1">
    <property type="nucleotide sequence ID" value="XM_066865079.1"/>
</dbReference>
<reference evidence="1 2" key="1">
    <citation type="submission" date="2023-01" db="EMBL/GenBank/DDBJ databases">
        <title>Analysis of 21 Apiospora genomes using comparative genomics revels a genus with tremendous synthesis potential of carbohydrate active enzymes and secondary metabolites.</title>
        <authorList>
            <person name="Sorensen T."/>
        </authorList>
    </citation>
    <scope>NUCLEOTIDE SEQUENCE [LARGE SCALE GENOMIC DNA]</scope>
    <source>
        <strain evidence="1 2">CBS 135458</strain>
    </source>
</reference>
<name>A0ABR1T9A7_9PEZI</name>
<evidence type="ECO:0000313" key="1">
    <source>
        <dbReference type="EMBL" id="KAK8043187.1"/>
    </source>
</evidence>
<sequence length="194" mass="21553">MIRDCDFDGMLFSLGLGYRKKGIGHAFFKALKKHLGEGEAKTIYAAYGVSIPATPEGAGHNDDDDDDDDEGAYMAVLRFCQGIVFRAGTDVLTEAWAAAAPTESSVYKFRFREPNPWKEKRPTSGSGFGVVRNYNMHMSEPQIEVAQAFGRDMIRFVHGQKPWEPTVCGFGGSRLIFSAPVWMSRSRLTLNLNC</sequence>
<protein>
    <recommendedName>
        <fullName evidence="3">N-acetyltransferase domain-containing protein</fullName>
    </recommendedName>
</protein>
<proteinExistence type="predicted"/>
<dbReference type="Proteomes" id="UP001480595">
    <property type="component" value="Unassembled WGS sequence"/>
</dbReference>
<dbReference type="GeneID" id="92098142"/>
<dbReference type="EMBL" id="JAQQWL010000013">
    <property type="protein sequence ID" value="KAK8043187.1"/>
    <property type="molecule type" value="Genomic_DNA"/>
</dbReference>